<gene>
    <name evidence="2" type="ORF">D6B99_11420</name>
</gene>
<dbReference type="GO" id="GO:0006313">
    <property type="term" value="P:DNA transposition"/>
    <property type="evidence" value="ECO:0007669"/>
    <property type="project" value="InterPro"/>
</dbReference>
<dbReference type="RefSeq" id="WP_119988447.1">
    <property type="nucleotide sequence ID" value="NZ_CP032489.1"/>
</dbReference>
<accession>A0A386HR49</accession>
<evidence type="ECO:0000259" key="1">
    <source>
        <dbReference type="Pfam" id="PF01797"/>
    </source>
</evidence>
<dbReference type="Pfam" id="PF01797">
    <property type="entry name" value="Y1_Tnp"/>
    <property type="match status" value="1"/>
</dbReference>
<sequence>MHGSTLRKQYWYQHFFWSDGYFVCSIGEASPETIRQYILLQG</sequence>
<dbReference type="EMBL" id="CP032489">
    <property type="protein sequence ID" value="AYD48152.1"/>
    <property type="molecule type" value="Genomic_DNA"/>
</dbReference>
<dbReference type="Gene3D" id="3.30.70.1290">
    <property type="entry name" value="Transposase IS200-like"/>
    <property type="match status" value="1"/>
</dbReference>
<evidence type="ECO:0000313" key="2">
    <source>
        <dbReference type="EMBL" id="AYD48152.1"/>
    </source>
</evidence>
<reference evidence="2 3" key="1">
    <citation type="submission" date="2018-09" db="EMBL/GenBank/DDBJ databases">
        <title>Arachidicoccus sp. nov., a bacterium isolated from soil.</title>
        <authorList>
            <person name="Weon H.-Y."/>
            <person name="Kwon S.-W."/>
            <person name="Lee S.A."/>
        </authorList>
    </citation>
    <scope>NUCLEOTIDE SEQUENCE [LARGE SCALE GENOMIC DNA]</scope>
    <source>
        <strain evidence="2 3">KIS59-12</strain>
    </source>
</reference>
<dbReference type="KEGG" id="ark:D6B99_11420"/>
<evidence type="ECO:0000313" key="3">
    <source>
        <dbReference type="Proteomes" id="UP000266118"/>
    </source>
</evidence>
<dbReference type="SUPFAM" id="SSF143422">
    <property type="entry name" value="Transposase IS200-like"/>
    <property type="match status" value="1"/>
</dbReference>
<dbReference type="InterPro" id="IPR036515">
    <property type="entry name" value="Transposase_17_sf"/>
</dbReference>
<dbReference type="GO" id="GO:0003677">
    <property type="term" value="F:DNA binding"/>
    <property type="evidence" value="ECO:0007669"/>
    <property type="project" value="InterPro"/>
</dbReference>
<dbReference type="InterPro" id="IPR002686">
    <property type="entry name" value="Transposase_17"/>
</dbReference>
<dbReference type="AlphaFoldDB" id="A0A386HR49"/>
<feature type="domain" description="Transposase IS200-like" evidence="1">
    <location>
        <begin position="5"/>
        <end position="38"/>
    </location>
</feature>
<keyword evidence="3" id="KW-1185">Reference proteome</keyword>
<organism evidence="2 3">
    <name type="scientific">Arachidicoccus soli</name>
    <dbReference type="NCBI Taxonomy" id="2341117"/>
    <lineage>
        <taxon>Bacteria</taxon>
        <taxon>Pseudomonadati</taxon>
        <taxon>Bacteroidota</taxon>
        <taxon>Chitinophagia</taxon>
        <taxon>Chitinophagales</taxon>
        <taxon>Chitinophagaceae</taxon>
        <taxon>Arachidicoccus</taxon>
    </lineage>
</organism>
<protein>
    <recommendedName>
        <fullName evidence="1">Transposase IS200-like domain-containing protein</fullName>
    </recommendedName>
</protein>
<dbReference type="Proteomes" id="UP000266118">
    <property type="component" value="Chromosome"/>
</dbReference>
<dbReference type="OrthoDB" id="9797997at2"/>
<dbReference type="GO" id="GO:0004803">
    <property type="term" value="F:transposase activity"/>
    <property type="evidence" value="ECO:0007669"/>
    <property type="project" value="InterPro"/>
</dbReference>
<name>A0A386HR49_9BACT</name>
<proteinExistence type="predicted"/>